<evidence type="ECO:0000313" key="5">
    <source>
        <dbReference type="Proteomes" id="UP000789405"/>
    </source>
</evidence>
<proteinExistence type="predicted"/>
<dbReference type="Gene3D" id="3.40.50.300">
    <property type="entry name" value="P-loop containing nucleotide triphosphate hydrolases"/>
    <property type="match status" value="1"/>
</dbReference>
<keyword evidence="1" id="KW-0547">Nucleotide-binding</keyword>
<accession>A0A9N8V6M5</accession>
<dbReference type="PANTHER" id="PTHR10903:SF184">
    <property type="entry name" value="GTP-BINDING PROTEIN A"/>
    <property type="match status" value="1"/>
</dbReference>
<sequence>MKKPHDGGPFHASADMDSVTKECKAAMMNINGIMYSIVDMPGIFDTKKDTDAILRNIAESVHKCAYGVKAIILVFEARRFTEEQKNALGHFLEEMQQTILFLIGNRWGISPDPNHFLPEDPTYKVQLNEIKGLICDI</sequence>
<dbReference type="GO" id="GO:0005525">
    <property type="term" value="F:GTP binding"/>
    <property type="evidence" value="ECO:0007669"/>
    <property type="project" value="UniProtKB-KW"/>
</dbReference>
<dbReference type="SUPFAM" id="SSF52540">
    <property type="entry name" value="P-loop containing nucleoside triphosphate hydrolases"/>
    <property type="match status" value="1"/>
</dbReference>
<dbReference type="InterPro" id="IPR045058">
    <property type="entry name" value="GIMA/IAN/Toc"/>
</dbReference>
<dbReference type="Proteomes" id="UP000789405">
    <property type="component" value="Unassembled WGS sequence"/>
</dbReference>
<reference evidence="4" key="1">
    <citation type="submission" date="2021-06" db="EMBL/GenBank/DDBJ databases">
        <authorList>
            <person name="Kallberg Y."/>
            <person name="Tangrot J."/>
            <person name="Rosling A."/>
        </authorList>
    </citation>
    <scope>NUCLEOTIDE SEQUENCE</scope>
    <source>
        <strain evidence="4">MA453B</strain>
    </source>
</reference>
<evidence type="ECO:0000256" key="1">
    <source>
        <dbReference type="ARBA" id="ARBA00022741"/>
    </source>
</evidence>
<protein>
    <submittedName>
        <fullName evidence="4">26265_t:CDS:1</fullName>
    </submittedName>
</protein>
<dbReference type="EMBL" id="CAJVPY010000018">
    <property type="protein sequence ID" value="CAG8444446.1"/>
    <property type="molecule type" value="Genomic_DNA"/>
</dbReference>
<comment type="caution">
    <text evidence="4">The sequence shown here is derived from an EMBL/GenBank/DDBJ whole genome shotgun (WGS) entry which is preliminary data.</text>
</comment>
<keyword evidence="2" id="KW-0342">GTP-binding</keyword>
<dbReference type="PANTHER" id="PTHR10903">
    <property type="entry name" value="GTPASE, IMAP FAMILY MEMBER-RELATED"/>
    <property type="match status" value="1"/>
</dbReference>
<dbReference type="AlphaFoldDB" id="A0A9N8V6M5"/>
<dbReference type="OrthoDB" id="8954335at2759"/>
<name>A0A9N8V6M5_9GLOM</name>
<evidence type="ECO:0000259" key="3">
    <source>
        <dbReference type="Pfam" id="PF04548"/>
    </source>
</evidence>
<feature type="domain" description="AIG1-type G" evidence="3">
    <location>
        <begin position="10"/>
        <end position="91"/>
    </location>
</feature>
<dbReference type="InterPro" id="IPR027417">
    <property type="entry name" value="P-loop_NTPase"/>
</dbReference>
<evidence type="ECO:0000313" key="4">
    <source>
        <dbReference type="EMBL" id="CAG8444446.1"/>
    </source>
</evidence>
<evidence type="ECO:0000256" key="2">
    <source>
        <dbReference type="ARBA" id="ARBA00023134"/>
    </source>
</evidence>
<dbReference type="Pfam" id="PF04548">
    <property type="entry name" value="AIG1"/>
    <property type="match status" value="1"/>
</dbReference>
<gene>
    <name evidence="4" type="ORF">DERYTH_LOCUS97</name>
</gene>
<keyword evidence="5" id="KW-1185">Reference proteome</keyword>
<dbReference type="InterPro" id="IPR006703">
    <property type="entry name" value="G_AIG1"/>
</dbReference>
<organism evidence="4 5">
    <name type="scientific">Dentiscutata erythropus</name>
    <dbReference type="NCBI Taxonomy" id="1348616"/>
    <lineage>
        <taxon>Eukaryota</taxon>
        <taxon>Fungi</taxon>
        <taxon>Fungi incertae sedis</taxon>
        <taxon>Mucoromycota</taxon>
        <taxon>Glomeromycotina</taxon>
        <taxon>Glomeromycetes</taxon>
        <taxon>Diversisporales</taxon>
        <taxon>Gigasporaceae</taxon>
        <taxon>Dentiscutata</taxon>
    </lineage>
</organism>